<proteinExistence type="predicted"/>
<evidence type="ECO:0000313" key="3">
    <source>
        <dbReference type="Proteomes" id="UP001589627"/>
    </source>
</evidence>
<sequence>MRLIAAVVSAGIVALVVGGLSTSAQAAPRINASAQASWTYIDSYWSNKACVDAGQQYEREGWNEYKCVDYPLSSPSYELYIR</sequence>
<organism evidence="2 3">
    <name type="scientific">Actinoallomurus acaciae</name>
    <dbReference type="NCBI Taxonomy" id="502577"/>
    <lineage>
        <taxon>Bacteria</taxon>
        <taxon>Bacillati</taxon>
        <taxon>Actinomycetota</taxon>
        <taxon>Actinomycetes</taxon>
        <taxon>Streptosporangiales</taxon>
        <taxon>Thermomonosporaceae</taxon>
        <taxon>Actinoallomurus</taxon>
    </lineage>
</organism>
<protein>
    <recommendedName>
        <fullName evidence="4">Secreted protein</fullName>
    </recommendedName>
</protein>
<gene>
    <name evidence="2" type="ORF">ACFFNX_20130</name>
</gene>
<keyword evidence="3" id="KW-1185">Reference proteome</keyword>
<comment type="caution">
    <text evidence="2">The sequence shown here is derived from an EMBL/GenBank/DDBJ whole genome shotgun (WGS) entry which is preliminary data.</text>
</comment>
<evidence type="ECO:0000256" key="1">
    <source>
        <dbReference type="SAM" id="SignalP"/>
    </source>
</evidence>
<feature type="chain" id="PRO_5046162170" description="Secreted protein" evidence="1">
    <location>
        <begin position="27"/>
        <end position="82"/>
    </location>
</feature>
<dbReference type="EMBL" id="JBHLZP010000142">
    <property type="protein sequence ID" value="MFB9834495.1"/>
    <property type="molecule type" value="Genomic_DNA"/>
</dbReference>
<dbReference type="RefSeq" id="WP_378204199.1">
    <property type="nucleotide sequence ID" value="NZ_JBHLZP010000142.1"/>
</dbReference>
<accession>A0ABV5YHG1</accession>
<evidence type="ECO:0000313" key="2">
    <source>
        <dbReference type="EMBL" id="MFB9834495.1"/>
    </source>
</evidence>
<keyword evidence="1" id="KW-0732">Signal</keyword>
<name>A0ABV5YHG1_9ACTN</name>
<feature type="signal peptide" evidence="1">
    <location>
        <begin position="1"/>
        <end position="26"/>
    </location>
</feature>
<reference evidence="2 3" key="1">
    <citation type="submission" date="2024-09" db="EMBL/GenBank/DDBJ databases">
        <authorList>
            <person name="Sun Q."/>
            <person name="Mori K."/>
        </authorList>
    </citation>
    <scope>NUCLEOTIDE SEQUENCE [LARGE SCALE GENOMIC DNA]</scope>
    <source>
        <strain evidence="2 3">TBRC 0563</strain>
    </source>
</reference>
<evidence type="ECO:0008006" key="4">
    <source>
        <dbReference type="Google" id="ProtNLM"/>
    </source>
</evidence>
<dbReference type="Proteomes" id="UP001589627">
    <property type="component" value="Unassembled WGS sequence"/>
</dbReference>